<evidence type="ECO:0000256" key="4">
    <source>
        <dbReference type="PROSITE-ProRule" id="PRU00335"/>
    </source>
</evidence>
<keyword evidence="1" id="KW-0805">Transcription regulation</keyword>
<dbReference type="InterPro" id="IPR036271">
    <property type="entry name" value="Tet_transcr_reg_TetR-rel_C_sf"/>
</dbReference>
<dbReference type="PANTHER" id="PTHR47506:SF6">
    <property type="entry name" value="HTH-TYPE TRANSCRIPTIONAL REPRESSOR NEMR"/>
    <property type="match status" value="1"/>
</dbReference>
<dbReference type="InterPro" id="IPR011075">
    <property type="entry name" value="TetR_C"/>
</dbReference>
<evidence type="ECO:0000256" key="5">
    <source>
        <dbReference type="SAM" id="MobiDB-lite"/>
    </source>
</evidence>
<comment type="caution">
    <text evidence="7">The sequence shown here is derived from an EMBL/GenBank/DDBJ whole genome shotgun (WGS) entry which is preliminary data.</text>
</comment>
<dbReference type="Pfam" id="PF00440">
    <property type="entry name" value="TetR_N"/>
    <property type="match status" value="1"/>
</dbReference>
<dbReference type="Pfam" id="PF16925">
    <property type="entry name" value="TetR_C_13"/>
    <property type="match status" value="1"/>
</dbReference>
<dbReference type="PANTHER" id="PTHR47506">
    <property type="entry name" value="TRANSCRIPTIONAL REGULATORY PROTEIN"/>
    <property type="match status" value="1"/>
</dbReference>
<dbReference type="GO" id="GO:0003677">
    <property type="term" value="F:DNA binding"/>
    <property type="evidence" value="ECO:0007669"/>
    <property type="project" value="UniProtKB-UniRule"/>
</dbReference>
<evidence type="ECO:0000256" key="3">
    <source>
        <dbReference type="ARBA" id="ARBA00023163"/>
    </source>
</evidence>
<gene>
    <name evidence="7" type="ORF">GCM10011348_07380</name>
</gene>
<dbReference type="PROSITE" id="PS50977">
    <property type="entry name" value="HTH_TETR_2"/>
    <property type="match status" value="1"/>
</dbReference>
<accession>A0A917ZAL1</accession>
<keyword evidence="3" id="KW-0804">Transcription</keyword>
<evidence type="ECO:0000313" key="7">
    <source>
        <dbReference type="EMBL" id="GGO77557.1"/>
    </source>
</evidence>
<feature type="region of interest" description="Disordered" evidence="5">
    <location>
        <begin position="1"/>
        <end position="20"/>
    </location>
</feature>
<dbReference type="SUPFAM" id="SSF46689">
    <property type="entry name" value="Homeodomain-like"/>
    <property type="match status" value="1"/>
</dbReference>
<organism evidence="7 8">
    <name type="scientific">Marinobacterium nitratireducens</name>
    <dbReference type="NCBI Taxonomy" id="518897"/>
    <lineage>
        <taxon>Bacteria</taxon>
        <taxon>Pseudomonadati</taxon>
        <taxon>Pseudomonadota</taxon>
        <taxon>Gammaproteobacteria</taxon>
        <taxon>Oceanospirillales</taxon>
        <taxon>Oceanospirillaceae</taxon>
        <taxon>Marinobacterium</taxon>
    </lineage>
</organism>
<dbReference type="Gene3D" id="1.10.357.10">
    <property type="entry name" value="Tetracycline Repressor, domain 2"/>
    <property type="match status" value="1"/>
</dbReference>
<dbReference type="Proteomes" id="UP000599578">
    <property type="component" value="Unassembled WGS sequence"/>
</dbReference>
<dbReference type="PRINTS" id="PR00455">
    <property type="entry name" value="HTHTETR"/>
</dbReference>
<evidence type="ECO:0000256" key="1">
    <source>
        <dbReference type="ARBA" id="ARBA00023015"/>
    </source>
</evidence>
<proteinExistence type="predicted"/>
<feature type="domain" description="HTH tetR-type" evidence="6">
    <location>
        <begin position="21"/>
        <end position="81"/>
    </location>
</feature>
<dbReference type="RefSeq" id="WP_188858433.1">
    <property type="nucleotide sequence ID" value="NZ_BMLT01000002.1"/>
</dbReference>
<name>A0A917ZAL1_9GAMM</name>
<dbReference type="InterPro" id="IPR001647">
    <property type="entry name" value="HTH_TetR"/>
</dbReference>
<reference evidence="7 8" key="1">
    <citation type="journal article" date="2014" name="Int. J. Syst. Evol. Microbiol.">
        <title>Complete genome sequence of Corynebacterium casei LMG S-19264T (=DSM 44701T), isolated from a smear-ripened cheese.</title>
        <authorList>
            <consortium name="US DOE Joint Genome Institute (JGI-PGF)"/>
            <person name="Walter F."/>
            <person name="Albersmeier A."/>
            <person name="Kalinowski J."/>
            <person name="Ruckert C."/>
        </authorList>
    </citation>
    <scope>NUCLEOTIDE SEQUENCE [LARGE SCALE GENOMIC DNA]</scope>
    <source>
        <strain evidence="7 8">CGMCC 1.7286</strain>
    </source>
</reference>
<dbReference type="EMBL" id="BMLT01000002">
    <property type="protein sequence ID" value="GGO77557.1"/>
    <property type="molecule type" value="Genomic_DNA"/>
</dbReference>
<evidence type="ECO:0000259" key="6">
    <source>
        <dbReference type="PROSITE" id="PS50977"/>
    </source>
</evidence>
<protein>
    <submittedName>
        <fullName evidence="7">TetR family transcriptional regulator</fullName>
    </submittedName>
</protein>
<dbReference type="AlphaFoldDB" id="A0A917ZAL1"/>
<keyword evidence="8" id="KW-1185">Reference proteome</keyword>
<keyword evidence="2 4" id="KW-0238">DNA-binding</keyword>
<dbReference type="InterPro" id="IPR009057">
    <property type="entry name" value="Homeodomain-like_sf"/>
</dbReference>
<evidence type="ECO:0000256" key="2">
    <source>
        <dbReference type="ARBA" id="ARBA00023125"/>
    </source>
</evidence>
<feature type="DNA-binding region" description="H-T-H motif" evidence="4">
    <location>
        <begin position="44"/>
        <end position="63"/>
    </location>
</feature>
<sequence length="212" mass="23669">MTESIARPRRGRPPKTDRSFDDTREALLRQGMAVLTEQGFSSAGIDGILRAVGVPKGSFYHYFANKEAFGLAVLERYDAYFAAKLSRNFQDADQPPLERLRRFADEACAGMARHRFRRGCLVGNLGQEVGLLPPSFRNRLGEVFAHWQRLIAALLREARDCGDLAADADCDALAEYFWIGWEGAVMRARLSADGAPLERFIELFIAGLPQNS</sequence>
<dbReference type="SUPFAM" id="SSF48498">
    <property type="entry name" value="Tetracyclin repressor-like, C-terminal domain"/>
    <property type="match status" value="1"/>
</dbReference>
<evidence type="ECO:0000313" key="8">
    <source>
        <dbReference type="Proteomes" id="UP000599578"/>
    </source>
</evidence>